<evidence type="ECO:0000313" key="1">
    <source>
        <dbReference type="EMBL" id="ATB48362.1"/>
    </source>
</evidence>
<dbReference type="InterPro" id="IPR012675">
    <property type="entry name" value="Beta-grasp_dom_sf"/>
</dbReference>
<dbReference type="Gene3D" id="3.10.20.30">
    <property type="match status" value="1"/>
</dbReference>
<gene>
    <name evidence="1" type="ORF">MYMAC_003989</name>
</gene>
<dbReference type="PANTHER" id="PTHR38031:SF1">
    <property type="entry name" value="SULFUR CARRIER PROTEIN CYSO"/>
    <property type="match status" value="1"/>
</dbReference>
<dbReference type="NCBIfam" id="NF041918">
    <property type="entry name" value="SAMP1"/>
    <property type="match status" value="1"/>
</dbReference>
<dbReference type="Pfam" id="PF02597">
    <property type="entry name" value="ThiS"/>
    <property type="match status" value="1"/>
</dbReference>
<dbReference type="AlphaFoldDB" id="A0A250JY18"/>
<dbReference type="InterPro" id="IPR054834">
    <property type="entry name" value="SAMP1_3"/>
</dbReference>
<reference evidence="1 2" key="1">
    <citation type="submission" date="2017-06" db="EMBL/GenBank/DDBJ databases">
        <title>Sequencing and comparative analysis of myxobacterial genomes.</title>
        <authorList>
            <person name="Rupp O."/>
            <person name="Goesmann A."/>
            <person name="Sogaard-Andersen L."/>
        </authorList>
    </citation>
    <scope>NUCLEOTIDE SEQUENCE [LARGE SCALE GENOMIC DNA]</scope>
    <source>
        <strain evidence="1 2">DSM 14697</strain>
    </source>
</reference>
<keyword evidence="2" id="KW-1185">Reference proteome</keyword>
<dbReference type="PANTHER" id="PTHR38031">
    <property type="entry name" value="SULFUR CARRIER PROTEIN SLR0821-RELATED"/>
    <property type="match status" value="1"/>
</dbReference>
<dbReference type="Proteomes" id="UP000217343">
    <property type="component" value="Chromosome"/>
</dbReference>
<name>A0A250JY18_9BACT</name>
<dbReference type="EMBL" id="CP022203">
    <property type="protein sequence ID" value="ATB48362.1"/>
    <property type="molecule type" value="Genomic_DNA"/>
</dbReference>
<proteinExistence type="predicted"/>
<dbReference type="OrthoDB" id="9156098at2"/>
<protein>
    <submittedName>
        <fullName evidence="1">Molybdopterin synthase sulfur carrier subunit</fullName>
    </submittedName>
</protein>
<dbReference type="InterPro" id="IPR016155">
    <property type="entry name" value="Mopterin_synth/thiamin_S_b"/>
</dbReference>
<dbReference type="KEGG" id="mmas:MYMAC_003989"/>
<dbReference type="RefSeq" id="WP_043711437.1">
    <property type="nucleotide sequence ID" value="NZ_CP022203.1"/>
</dbReference>
<dbReference type="InterPro" id="IPR052045">
    <property type="entry name" value="Sulfur_Carrier/Prot_Modifier"/>
</dbReference>
<dbReference type="SUPFAM" id="SSF54285">
    <property type="entry name" value="MoaD/ThiS"/>
    <property type="match status" value="1"/>
</dbReference>
<organism evidence="1 2">
    <name type="scientific">Corallococcus macrosporus DSM 14697</name>
    <dbReference type="NCBI Taxonomy" id="1189310"/>
    <lineage>
        <taxon>Bacteria</taxon>
        <taxon>Pseudomonadati</taxon>
        <taxon>Myxococcota</taxon>
        <taxon>Myxococcia</taxon>
        <taxon>Myxococcales</taxon>
        <taxon>Cystobacterineae</taxon>
        <taxon>Myxococcaceae</taxon>
        <taxon>Corallococcus</taxon>
    </lineage>
</organism>
<dbReference type="InterPro" id="IPR003749">
    <property type="entry name" value="ThiS/MoaD-like"/>
</dbReference>
<evidence type="ECO:0000313" key="2">
    <source>
        <dbReference type="Proteomes" id="UP000217343"/>
    </source>
</evidence>
<accession>A0A250JY18</accession>
<sequence>MATLRIPTPMRGFTNNQAEVTAPGATVGEVLKNLDTRHPGIGGRVFDERGAVRRYVNVYLNDEDIRALSGLDTPVKDVDRITLIPAMAGG</sequence>